<evidence type="ECO:0000256" key="18">
    <source>
        <dbReference type="SAM" id="Coils"/>
    </source>
</evidence>
<evidence type="ECO:0000256" key="9">
    <source>
        <dbReference type="ARBA" id="ARBA00022723"/>
    </source>
</evidence>
<dbReference type="InterPro" id="IPR001433">
    <property type="entry name" value="OxRdtase_FAD/NAD-bd"/>
</dbReference>
<evidence type="ECO:0000259" key="19">
    <source>
        <dbReference type="PROSITE" id="PS50902"/>
    </source>
</evidence>
<dbReference type="InterPro" id="IPR001128">
    <property type="entry name" value="Cyt_P450"/>
</dbReference>
<dbReference type="GO" id="GO:0050660">
    <property type="term" value="F:flavin adenine dinucleotide binding"/>
    <property type="evidence" value="ECO:0007669"/>
    <property type="project" value="TreeGrafter"/>
</dbReference>
<dbReference type="GO" id="GO:0005829">
    <property type="term" value="C:cytosol"/>
    <property type="evidence" value="ECO:0007669"/>
    <property type="project" value="TreeGrafter"/>
</dbReference>
<evidence type="ECO:0000256" key="15">
    <source>
        <dbReference type="ARBA" id="ARBA00047827"/>
    </source>
</evidence>
<dbReference type="GO" id="GO:0003958">
    <property type="term" value="F:NADPH-hemoprotein reductase activity"/>
    <property type="evidence" value="ECO:0007669"/>
    <property type="project" value="UniProtKB-EC"/>
</dbReference>
<keyword evidence="11" id="KW-0521">NADP</keyword>
<evidence type="ECO:0000256" key="10">
    <source>
        <dbReference type="ARBA" id="ARBA00022827"/>
    </source>
</evidence>
<dbReference type="SUPFAM" id="SSF52218">
    <property type="entry name" value="Flavoproteins"/>
    <property type="match status" value="1"/>
</dbReference>
<keyword evidence="14" id="KW-0503">Monooxygenase</keyword>
<dbReference type="FunFam" id="1.10.630.10:FF:000040">
    <property type="entry name" value="Bifunctional cytochrome P450/NADPH--P450 reductase"/>
    <property type="match status" value="1"/>
</dbReference>
<feature type="binding site" description="axial binding residue" evidence="17">
    <location>
        <position position="405"/>
    </location>
    <ligand>
        <name>heme</name>
        <dbReference type="ChEBI" id="CHEBI:30413"/>
    </ligand>
    <ligandPart>
        <name>Fe</name>
        <dbReference type="ChEBI" id="CHEBI:18248"/>
    </ligandPart>
</feature>
<dbReference type="FunFam" id="2.40.30.10:FF:000198">
    <property type="entry name" value="Bifunctional cytochrome P450/NADPH--P450 reductase"/>
    <property type="match status" value="1"/>
</dbReference>
<organism evidence="21 22">
    <name type="scientific">Exidia glandulosa HHB12029</name>
    <dbReference type="NCBI Taxonomy" id="1314781"/>
    <lineage>
        <taxon>Eukaryota</taxon>
        <taxon>Fungi</taxon>
        <taxon>Dikarya</taxon>
        <taxon>Basidiomycota</taxon>
        <taxon>Agaricomycotina</taxon>
        <taxon>Agaricomycetes</taxon>
        <taxon>Auriculariales</taxon>
        <taxon>Exidiaceae</taxon>
        <taxon>Exidia</taxon>
    </lineage>
</organism>
<evidence type="ECO:0000256" key="16">
    <source>
        <dbReference type="ARBA" id="ARBA00049342"/>
    </source>
</evidence>
<dbReference type="InterPro" id="IPR017972">
    <property type="entry name" value="Cyt_P450_CS"/>
</dbReference>
<dbReference type="Proteomes" id="UP000077266">
    <property type="component" value="Unassembled WGS sequence"/>
</dbReference>
<dbReference type="InterPro" id="IPR002401">
    <property type="entry name" value="Cyt_P450_E_grp-I"/>
</dbReference>
<dbReference type="Pfam" id="PF00258">
    <property type="entry name" value="Flavodoxin_1"/>
    <property type="match status" value="1"/>
</dbReference>
<evidence type="ECO:0000256" key="12">
    <source>
        <dbReference type="ARBA" id="ARBA00023002"/>
    </source>
</evidence>
<dbReference type="PANTHER" id="PTHR19384">
    <property type="entry name" value="NITRIC OXIDE SYNTHASE-RELATED"/>
    <property type="match status" value="1"/>
</dbReference>
<dbReference type="InterPro" id="IPR017927">
    <property type="entry name" value="FAD-bd_FR_type"/>
</dbReference>
<dbReference type="SUPFAM" id="SSF52343">
    <property type="entry name" value="Ferredoxin reductase-like, C-terminal NADP-linked domain"/>
    <property type="match status" value="1"/>
</dbReference>
<dbReference type="PROSITE" id="PS00086">
    <property type="entry name" value="CYTOCHROME_P450"/>
    <property type="match status" value="1"/>
</dbReference>
<protein>
    <submittedName>
        <fullName evidence="21">Cytochrome P450</fullName>
    </submittedName>
</protein>
<keyword evidence="22" id="KW-1185">Reference proteome</keyword>
<keyword evidence="6 17" id="KW-0349">Heme</keyword>
<keyword evidence="18" id="KW-0175">Coiled coil</keyword>
<comment type="similarity">
    <text evidence="4">In the N-terminal section; belongs to the cytochrome P450 family.</text>
</comment>
<dbReference type="PROSITE" id="PS50902">
    <property type="entry name" value="FLAVODOXIN_LIKE"/>
    <property type="match status" value="1"/>
</dbReference>
<keyword evidence="5" id="KW-0813">Transport</keyword>
<keyword evidence="10" id="KW-0274">FAD</keyword>
<dbReference type="STRING" id="1314781.A0A165QD91"/>
<dbReference type="InterPro" id="IPR029039">
    <property type="entry name" value="Flavoprotein-like_sf"/>
</dbReference>
<dbReference type="GO" id="GO:0010181">
    <property type="term" value="F:FMN binding"/>
    <property type="evidence" value="ECO:0007669"/>
    <property type="project" value="InterPro"/>
</dbReference>
<evidence type="ECO:0000259" key="20">
    <source>
        <dbReference type="PROSITE" id="PS51384"/>
    </source>
</evidence>
<dbReference type="InterPro" id="IPR003097">
    <property type="entry name" value="CysJ-like_FAD-binding"/>
</dbReference>
<feature type="domain" description="Flavodoxin-like" evidence="19">
    <location>
        <begin position="494"/>
        <end position="636"/>
    </location>
</feature>
<dbReference type="Gene3D" id="2.40.30.10">
    <property type="entry name" value="Translation factors"/>
    <property type="match status" value="1"/>
</dbReference>
<dbReference type="AlphaFoldDB" id="A0A165QD91"/>
<keyword evidence="7" id="KW-0285">Flavoprotein</keyword>
<dbReference type="SUPFAM" id="SSF48264">
    <property type="entry name" value="Cytochrome P450"/>
    <property type="match status" value="1"/>
</dbReference>
<dbReference type="GO" id="GO:0020037">
    <property type="term" value="F:heme binding"/>
    <property type="evidence" value="ECO:0007669"/>
    <property type="project" value="InterPro"/>
</dbReference>
<dbReference type="GO" id="GO:0070330">
    <property type="term" value="F:aromatase activity"/>
    <property type="evidence" value="ECO:0007669"/>
    <property type="project" value="InterPro"/>
</dbReference>
<dbReference type="OrthoDB" id="1470350at2759"/>
<dbReference type="GO" id="GO:0005506">
    <property type="term" value="F:iron ion binding"/>
    <property type="evidence" value="ECO:0007669"/>
    <property type="project" value="InterPro"/>
</dbReference>
<dbReference type="PANTHER" id="PTHR19384:SF127">
    <property type="entry name" value="BIFUNCTIONAL CYTOCHROME P450_NADPH--P450 REDUCTASE"/>
    <property type="match status" value="1"/>
</dbReference>
<keyword evidence="8" id="KW-0288">FMN</keyword>
<dbReference type="PROSITE" id="PS51384">
    <property type="entry name" value="FAD_FR"/>
    <property type="match status" value="1"/>
</dbReference>
<dbReference type="Pfam" id="PF00067">
    <property type="entry name" value="p450"/>
    <property type="match status" value="1"/>
</dbReference>
<proteinExistence type="inferred from homology"/>
<evidence type="ECO:0000256" key="14">
    <source>
        <dbReference type="ARBA" id="ARBA00023033"/>
    </source>
</evidence>
<dbReference type="SUPFAM" id="SSF63380">
    <property type="entry name" value="Riboflavin synthase domain-like"/>
    <property type="match status" value="1"/>
</dbReference>
<sequence length="1070" mass="118939">MATLAPIPHPPGWPWLGNIFDLDPEDSLKAIDAFAKQYGGIYTLTFFGNTLTIINSHAIAQELLDERRFHKSVVNNALETIRCLTGDALFTAYHGEENWGIAHRILVPAFGPASILGMFDDMYDILSQLVLKWERFGPKHAIDPADDFTRLAFDTIAYCAMSHRLNSFYTEGVPPFVAAMGSFLRESDGRASRPWFLTWLMRARNAKYEEDQRKMNELARQIVEERRANPGTRKDLLTAMLEGRDPQTGKTLTDENIMQQMITFLIAGHETTSGFLSFMMFYILSNPDVYAKLRAEVDAVVGQERMRPEHLSRLPYMTAVMRETMRLKSTIPMFIVTPFEDEVIGGKYLVKKGENLFVGVMNIHRDKEVYGEDAEEFKPERMMDGKFEALPPKAWIPFGNGQRACIGRAFAWQEAQLALTTLFQKFDFRLADPEYKLQINQTLTIKPKNLRIYATPRKDTTFNLGLAPTPSAVRPSKGTVPVETVVVDSKLKPMHVFFGSNTGSCEMFAQRLANDAPAYGFRATLGTLDSTKSEIPSDGPVVIITASFEGEPPDNAGQFVKYIEGVPGANAPFSDVRYAVFGCGNRDWVHTYQRIPKLVDATLASKGAQRLLERGEADAGGEGFFESFDDWESKLWPVLVETFGAVASKDPTAGLDVNMSAPTKRASTLRQEDAQLGTVLENKLLTKPGAIGSAKRHLEFKLPEGMSYRSGDYLAILPTNPVSSVRRVLARFNLTPEQEITISSSTPTTLPVGQPVNISDLFSGYVELAQPATRKNIEALIRRAPETGKTHDALLQLLVDYVPAVLEKRLSVLHLVETYQDIDITLSVFLTMLPAMRVRQYSISSSPLWDPTRVTLTIGVLREAALGDSQELFQGVASSYLASLAPGDRVQMAVRPSAAAFHLPADPAIPVVMFASGSGIAPMRGFMQERAAQKATGREVGKTILFYGCRSPEYDFLYGDAELASWVAQGVVEVRPAFSRATERSEGCRYVQDRVLHDREDVIEAFCRNAKFYTCGSIRVAVGVKAACMSIIEDLLKSEAHSNEHDPNVKTADDFWAKLVNERYAADIFG</sequence>
<comment type="cofactor">
    <cofactor evidence="1">
        <name>FMN</name>
        <dbReference type="ChEBI" id="CHEBI:58210"/>
    </cofactor>
</comment>
<comment type="cofactor">
    <cofactor evidence="3">
        <name>FAD</name>
        <dbReference type="ChEBI" id="CHEBI:57692"/>
    </cofactor>
</comment>
<gene>
    <name evidence="21" type="ORF">EXIGLDRAFT_664073</name>
</gene>
<evidence type="ECO:0000313" key="21">
    <source>
        <dbReference type="EMBL" id="KZW03438.1"/>
    </source>
</evidence>
<comment type="cofactor">
    <cofactor evidence="2 17">
        <name>heme</name>
        <dbReference type="ChEBI" id="CHEBI:30413"/>
    </cofactor>
</comment>
<feature type="domain" description="FAD-binding FR-type" evidence="20">
    <location>
        <begin position="672"/>
        <end position="904"/>
    </location>
</feature>
<dbReference type="InterPro" id="IPR039261">
    <property type="entry name" value="FNR_nucleotide-bd"/>
</dbReference>
<evidence type="ECO:0000256" key="8">
    <source>
        <dbReference type="ARBA" id="ARBA00022643"/>
    </source>
</evidence>
<dbReference type="PRINTS" id="PR00463">
    <property type="entry name" value="EP450I"/>
</dbReference>
<dbReference type="InterPro" id="IPR023206">
    <property type="entry name" value="Bifunctional_P450_P450_red"/>
</dbReference>
<dbReference type="Pfam" id="PF00175">
    <property type="entry name" value="NAD_binding_1"/>
    <property type="match status" value="1"/>
</dbReference>
<comment type="catalytic activity">
    <reaction evidence="15">
        <text>an organic molecule + reduced [NADPH--hemoprotein reductase] + O2 = an alcohol + oxidized [NADPH--hemoprotein reductase] + H2O + H(+)</text>
        <dbReference type="Rhea" id="RHEA:17149"/>
        <dbReference type="Rhea" id="RHEA-COMP:11964"/>
        <dbReference type="Rhea" id="RHEA-COMP:11965"/>
        <dbReference type="ChEBI" id="CHEBI:15377"/>
        <dbReference type="ChEBI" id="CHEBI:15378"/>
        <dbReference type="ChEBI" id="CHEBI:15379"/>
        <dbReference type="ChEBI" id="CHEBI:30879"/>
        <dbReference type="ChEBI" id="CHEBI:57618"/>
        <dbReference type="ChEBI" id="CHEBI:58210"/>
        <dbReference type="ChEBI" id="CHEBI:142491"/>
        <dbReference type="EC" id="1.14.14.1"/>
    </reaction>
</comment>
<evidence type="ECO:0000256" key="13">
    <source>
        <dbReference type="ARBA" id="ARBA00023004"/>
    </source>
</evidence>
<dbReference type="CDD" id="cd11068">
    <property type="entry name" value="CYP120A1"/>
    <property type="match status" value="1"/>
</dbReference>
<reference evidence="21 22" key="1">
    <citation type="journal article" date="2016" name="Mol. Biol. Evol.">
        <title>Comparative Genomics of Early-Diverging Mushroom-Forming Fungi Provides Insights into the Origins of Lignocellulose Decay Capabilities.</title>
        <authorList>
            <person name="Nagy L.G."/>
            <person name="Riley R."/>
            <person name="Tritt A."/>
            <person name="Adam C."/>
            <person name="Daum C."/>
            <person name="Floudas D."/>
            <person name="Sun H."/>
            <person name="Yadav J.S."/>
            <person name="Pangilinan J."/>
            <person name="Larsson K.H."/>
            <person name="Matsuura K."/>
            <person name="Barry K."/>
            <person name="Labutti K."/>
            <person name="Kuo R."/>
            <person name="Ohm R.A."/>
            <person name="Bhattacharya S.S."/>
            <person name="Shirouzu T."/>
            <person name="Yoshinaga Y."/>
            <person name="Martin F.M."/>
            <person name="Grigoriev I.V."/>
            <person name="Hibbett D.S."/>
        </authorList>
    </citation>
    <scope>NUCLEOTIDE SEQUENCE [LARGE SCALE GENOMIC DNA]</scope>
    <source>
        <strain evidence="21 22">HHB12029</strain>
    </source>
</reference>
<keyword evidence="13 17" id="KW-0408">Iron</keyword>
<dbReference type="InterPro" id="IPR008254">
    <property type="entry name" value="Flavodoxin/NO_synth"/>
</dbReference>
<evidence type="ECO:0000256" key="6">
    <source>
        <dbReference type="ARBA" id="ARBA00022617"/>
    </source>
</evidence>
<dbReference type="Gene3D" id="3.40.50.360">
    <property type="match status" value="1"/>
</dbReference>
<dbReference type="Gene3D" id="1.10.630.10">
    <property type="entry name" value="Cytochrome P450"/>
    <property type="match status" value="1"/>
</dbReference>
<name>A0A165QD91_EXIGL</name>
<dbReference type="InterPro" id="IPR023173">
    <property type="entry name" value="NADPH_Cyt_P450_Rdtase_alpha"/>
</dbReference>
<dbReference type="CDD" id="cd06206">
    <property type="entry name" value="bifunctional_CYPOR"/>
    <property type="match status" value="1"/>
</dbReference>
<evidence type="ECO:0000256" key="11">
    <source>
        <dbReference type="ARBA" id="ARBA00022857"/>
    </source>
</evidence>
<feature type="coiled-coil region" evidence="18">
    <location>
        <begin position="201"/>
        <end position="228"/>
    </location>
</feature>
<dbReference type="EMBL" id="KV425883">
    <property type="protein sequence ID" value="KZW03438.1"/>
    <property type="molecule type" value="Genomic_DNA"/>
</dbReference>
<dbReference type="Gene3D" id="1.20.990.10">
    <property type="entry name" value="NADPH-cytochrome p450 Reductase, Chain A, domain 3"/>
    <property type="match status" value="1"/>
</dbReference>
<evidence type="ECO:0000256" key="3">
    <source>
        <dbReference type="ARBA" id="ARBA00001974"/>
    </source>
</evidence>
<keyword evidence="9 17" id="KW-0479">Metal-binding</keyword>
<dbReference type="Gene3D" id="3.40.50.80">
    <property type="entry name" value="Nucleotide-binding domain of ferredoxin-NADP reductase (FNR) module"/>
    <property type="match status" value="1"/>
</dbReference>
<dbReference type="InParanoid" id="A0A165QD91"/>
<dbReference type="PRINTS" id="PR00385">
    <property type="entry name" value="P450"/>
</dbReference>
<dbReference type="InterPro" id="IPR036396">
    <property type="entry name" value="Cyt_P450_sf"/>
</dbReference>
<evidence type="ECO:0000256" key="5">
    <source>
        <dbReference type="ARBA" id="ARBA00022448"/>
    </source>
</evidence>
<dbReference type="InterPro" id="IPR017938">
    <property type="entry name" value="Riboflavin_synthase-like_b-brl"/>
</dbReference>
<evidence type="ECO:0000256" key="1">
    <source>
        <dbReference type="ARBA" id="ARBA00001917"/>
    </source>
</evidence>
<accession>A0A165QD91</accession>
<evidence type="ECO:0000313" key="22">
    <source>
        <dbReference type="Proteomes" id="UP000077266"/>
    </source>
</evidence>
<keyword evidence="12" id="KW-0560">Oxidoreductase</keyword>
<evidence type="ECO:0000256" key="4">
    <source>
        <dbReference type="ARBA" id="ARBA00010018"/>
    </source>
</evidence>
<dbReference type="Pfam" id="PF00667">
    <property type="entry name" value="FAD_binding_1"/>
    <property type="match status" value="1"/>
</dbReference>
<comment type="catalytic activity">
    <reaction evidence="16">
        <text>2 oxidized [cytochrome P450] + NADPH = 2 reduced [cytochrome P450] + NADP(+) + H(+)</text>
        <dbReference type="Rhea" id="RHEA:24040"/>
        <dbReference type="Rhea" id="RHEA-COMP:14627"/>
        <dbReference type="Rhea" id="RHEA-COMP:14628"/>
        <dbReference type="ChEBI" id="CHEBI:15378"/>
        <dbReference type="ChEBI" id="CHEBI:55376"/>
        <dbReference type="ChEBI" id="CHEBI:57783"/>
        <dbReference type="ChEBI" id="CHEBI:58349"/>
        <dbReference type="ChEBI" id="CHEBI:60344"/>
        <dbReference type="EC" id="1.6.2.4"/>
    </reaction>
</comment>
<evidence type="ECO:0000256" key="7">
    <source>
        <dbReference type="ARBA" id="ARBA00022630"/>
    </source>
</evidence>
<dbReference type="PIRSF" id="PIRSF000209">
    <property type="entry name" value="Bifunctional_P450_P450R"/>
    <property type="match status" value="1"/>
</dbReference>
<evidence type="ECO:0000256" key="2">
    <source>
        <dbReference type="ARBA" id="ARBA00001971"/>
    </source>
</evidence>
<evidence type="ECO:0000256" key="17">
    <source>
        <dbReference type="PIRSR" id="PIRSR000209-1"/>
    </source>
</evidence>